<keyword evidence="3 8" id="KW-0696">RNA-directed RNA polymerase</keyword>
<keyword evidence="5" id="KW-0548">Nucleotidyltransferase</keyword>
<gene>
    <name evidence="10" type="primary">PB1</name>
</gene>
<dbReference type="GO" id="GO:0039694">
    <property type="term" value="P:viral RNA genome replication"/>
    <property type="evidence" value="ECO:0007669"/>
    <property type="project" value="InterPro"/>
</dbReference>
<evidence type="ECO:0000256" key="6">
    <source>
        <dbReference type="ARBA" id="ARBA00022741"/>
    </source>
</evidence>
<dbReference type="EC" id="2.7.7.48" evidence="1 8"/>
<name>A0A0B5KER9_9ORTO</name>
<sequence length="787" mass="89149">MTTNDPFEDIPNSMLDAVFRKTRKRKDIAMPESESLNTLGMVSSLYLYANPPPMAYGTPAPKIAETVLRAYDFNLKKYNKSIKIGRFLIDNPVWENEGYFPFEEVASNWHPGQVHEMAKAFLESNIEQITSLVDQVIEYAFSVNSDVLTKGKQTWDPLTERSVPSAQAYSEMADMMVSNELPNHHTLLGFIKNISVLMNKEVILSKAAKSYEKIQEKRVESQRIKSVKKQSKVIGKQYEKDDAFYHILDLIRSFCGYNKSGERAHLKRRAIASPSIPLRAFLLILEEFHLKLGKRIRGSTISIGGDEKKMKIINTMNSANTDPDSTVTLQATQDATKWNECLSASGFCMMSKTFFDPEVRRELRLPPPTNNELLFLKICETSHFFLAIKRIFLGNGLQGRNQIYHGEMDFTKENLLKFNKNTQEWVKRALPLMEGNYLQASGGMLMGMHNALSTTMGLISVGFKKPAGTGIYTLRSSDDSMTLYSGPNKYWVAAVIDRENLNLKACGINLSKKKTFIFQYGYGEYTSWYQDGKMVAQYGPETTTLRPGGNNPPDDFNNLARTTSVSLLRMETNEIGAEAKLRLGVNNIRSLYRIKIKSREHQGIKDKCLLLSDGGLNPWDCSNCHLEETCLKEYYKTTKEEEEYFLKIRNPDNPFSSEPKEEITWSKDEGTLSLEYVETPRTVFHFVKRANRAITNIKGPTHADSERAHAEALNLLTMADISTLVRTPASSITMADHMVSCIRTMASNSGISKEELDIVSKAIKRLREGDMEQIDEDIVDDIDLDSL</sequence>
<evidence type="ECO:0000259" key="9">
    <source>
        <dbReference type="PROSITE" id="PS50525"/>
    </source>
</evidence>
<feature type="domain" description="RdRp catalytic" evidence="9">
    <location>
        <begin position="318"/>
        <end position="516"/>
    </location>
</feature>
<dbReference type="GO" id="GO:0000166">
    <property type="term" value="F:nucleotide binding"/>
    <property type="evidence" value="ECO:0007669"/>
    <property type="project" value="UniProtKB-KW"/>
</dbReference>
<dbReference type="EMBL" id="KM817615">
    <property type="protein sequence ID" value="AJG39084.1"/>
    <property type="molecule type" value="Viral_cRNA"/>
</dbReference>
<organism evidence="10">
    <name type="scientific">Jingshan Fly Virus 1</name>
    <dbReference type="NCBI Taxonomy" id="1608053"/>
    <lineage>
        <taxon>Viruses</taxon>
        <taxon>Riboviria</taxon>
        <taxon>Orthornavirae</taxon>
        <taxon>Negarnaviricota</taxon>
        <taxon>Polyploviricotina</taxon>
        <taxon>Insthoviricetes</taxon>
        <taxon>Articulavirales</taxon>
        <taxon>Orthomyxoviridae</taxon>
        <taxon>Quaranjavirus</taxon>
    </lineage>
</organism>
<dbReference type="InterPro" id="IPR001407">
    <property type="entry name" value="RNA_pol_PB1_influenza"/>
</dbReference>
<accession>A0A0B5KER9</accession>
<comment type="catalytic activity">
    <reaction evidence="8">
        <text>RNA(n) + a ribonucleoside 5'-triphosphate = RNA(n+1) + diphosphate</text>
        <dbReference type="Rhea" id="RHEA:21248"/>
        <dbReference type="Rhea" id="RHEA-COMP:14527"/>
        <dbReference type="Rhea" id="RHEA-COMP:17342"/>
        <dbReference type="ChEBI" id="CHEBI:33019"/>
        <dbReference type="ChEBI" id="CHEBI:61557"/>
        <dbReference type="ChEBI" id="CHEBI:140395"/>
        <dbReference type="EC" id="2.7.7.48"/>
    </reaction>
</comment>
<dbReference type="PROSITE" id="PS50525">
    <property type="entry name" value="RDRP_SSRNA_NEG_SEG"/>
    <property type="match status" value="1"/>
</dbReference>
<dbReference type="InterPro" id="IPR007099">
    <property type="entry name" value="RNA-dir_pol_NSvirus"/>
</dbReference>
<keyword evidence="6" id="KW-0547">Nucleotide-binding</keyword>
<protein>
    <recommendedName>
        <fullName evidence="2 8">RNA-directed RNA polymerase catalytic subunit</fullName>
        <ecNumber evidence="1 8">2.7.7.48</ecNumber>
    </recommendedName>
</protein>
<proteinExistence type="predicted"/>
<evidence type="ECO:0000256" key="8">
    <source>
        <dbReference type="RuleBase" id="RU004330"/>
    </source>
</evidence>
<evidence type="ECO:0000256" key="4">
    <source>
        <dbReference type="ARBA" id="ARBA00022679"/>
    </source>
</evidence>
<dbReference type="EMBL" id="KX883875">
    <property type="protein sequence ID" value="APG77897.1"/>
    <property type="molecule type" value="Viral_cRNA"/>
</dbReference>
<dbReference type="GO" id="GO:0003968">
    <property type="term" value="F:RNA-directed RNA polymerase activity"/>
    <property type="evidence" value="ECO:0007669"/>
    <property type="project" value="UniProtKB-KW"/>
</dbReference>
<evidence type="ECO:0000313" key="10">
    <source>
        <dbReference type="EMBL" id="AJG39084.1"/>
    </source>
</evidence>
<reference evidence="10" key="2">
    <citation type="journal article" date="2015" name="Elife">
        <title>Unprecedented genomic diversity of RNA viruses in arthropods reveals the ancestry of negative-sense RNA viruses.</title>
        <authorList>
            <person name="Li C.X."/>
            <person name="Shi M."/>
            <person name="Tian J.H."/>
            <person name="Lin X.D."/>
            <person name="Kang Y.J."/>
            <person name="Chen L.J."/>
            <person name="Qin X.C."/>
            <person name="Xu J."/>
            <person name="Holmes E.C."/>
            <person name="Zhang Y.Z."/>
        </authorList>
    </citation>
    <scope>NUCLEOTIDE SEQUENCE</scope>
    <source>
        <strain evidence="10">SYY1-7</strain>
    </source>
</reference>
<evidence type="ECO:0000256" key="2">
    <source>
        <dbReference type="ARBA" id="ARBA00020035"/>
    </source>
</evidence>
<dbReference type="Pfam" id="PF00602">
    <property type="entry name" value="Flu_PB1"/>
    <property type="match status" value="1"/>
</dbReference>
<evidence type="ECO:0000256" key="7">
    <source>
        <dbReference type="ARBA" id="ARBA00022953"/>
    </source>
</evidence>
<evidence type="ECO:0000313" key="11">
    <source>
        <dbReference type="EMBL" id="APG77897.1"/>
    </source>
</evidence>
<keyword evidence="7" id="KW-0693">Viral RNA replication</keyword>
<dbReference type="GO" id="GO:0003723">
    <property type="term" value="F:RNA binding"/>
    <property type="evidence" value="ECO:0007669"/>
    <property type="project" value="InterPro"/>
</dbReference>
<evidence type="ECO:0000256" key="1">
    <source>
        <dbReference type="ARBA" id="ARBA00012494"/>
    </source>
</evidence>
<reference evidence="11" key="3">
    <citation type="journal article" date="2016" name="Nature">
        <title>Redefining the invertebrate RNA virosphere.</title>
        <authorList>
            <person name="Shi M."/>
            <person name="Lin X.D."/>
            <person name="Tian J.H."/>
            <person name="Chen L.J."/>
            <person name="Chen X."/>
            <person name="Li C.X."/>
            <person name="Qin X.C."/>
            <person name="Li J."/>
            <person name="Cao J.P."/>
            <person name="Eden J.S."/>
            <person name="Buchmann J."/>
            <person name="Wang W."/>
            <person name="Xu J."/>
            <person name="Holmes E.C."/>
            <person name="Zhang Y.Z."/>
        </authorList>
    </citation>
    <scope>NUCLEOTIDE SEQUENCE</scope>
    <source>
        <strain evidence="11">SCM40889</strain>
    </source>
</reference>
<reference evidence="10" key="1">
    <citation type="submission" date="2014-09" db="EMBL/GenBank/DDBJ databases">
        <authorList>
            <person name="Li C.-X."/>
            <person name="Shi M."/>
            <person name="Tian J.-H."/>
            <person name="Lin X.-D."/>
            <person name="Kang Y.-J."/>
            <person name="Qin X.-C."/>
            <person name="Chen L.-J."/>
            <person name="Xu J."/>
            <person name="Holmes E.C."/>
        </authorList>
    </citation>
    <scope>NUCLEOTIDE SEQUENCE</scope>
    <source>
        <strain evidence="10">SYY1-7</strain>
    </source>
</reference>
<evidence type="ECO:0000256" key="3">
    <source>
        <dbReference type="ARBA" id="ARBA00022484"/>
    </source>
</evidence>
<evidence type="ECO:0000256" key="5">
    <source>
        <dbReference type="ARBA" id="ARBA00022695"/>
    </source>
</evidence>
<keyword evidence="4" id="KW-0808">Transferase</keyword>